<evidence type="ECO:0000256" key="1">
    <source>
        <dbReference type="SAM" id="MobiDB-lite"/>
    </source>
</evidence>
<dbReference type="AlphaFoldDB" id="A0A8X8WJQ5"/>
<evidence type="ECO:0000313" key="2">
    <source>
        <dbReference type="EMBL" id="KAG6395289.1"/>
    </source>
</evidence>
<evidence type="ECO:0000313" key="3">
    <source>
        <dbReference type="Proteomes" id="UP000298416"/>
    </source>
</evidence>
<comment type="caution">
    <text evidence="2">The sequence shown here is derived from an EMBL/GenBank/DDBJ whole genome shotgun (WGS) entry which is preliminary data.</text>
</comment>
<gene>
    <name evidence="2" type="ORF">SASPL_145931</name>
</gene>
<feature type="region of interest" description="Disordered" evidence="1">
    <location>
        <begin position="1"/>
        <end position="34"/>
    </location>
</feature>
<organism evidence="2">
    <name type="scientific">Salvia splendens</name>
    <name type="common">Scarlet sage</name>
    <dbReference type="NCBI Taxonomy" id="180675"/>
    <lineage>
        <taxon>Eukaryota</taxon>
        <taxon>Viridiplantae</taxon>
        <taxon>Streptophyta</taxon>
        <taxon>Embryophyta</taxon>
        <taxon>Tracheophyta</taxon>
        <taxon>Spermatophyta</taxon>
        <taxon>Magnoliopsida</taxon>
        <taxon>eudicotyledons</taxon>
        <taxon>Gunneridae</taxon>
        <taxon>Pentapetalae</taxon>
        <taxon>asterids</taxon>
        <taxon>lamiids</taxon>
        <taxon>Lamiales</taxon>
        <taxon>Lamiaceae</taxon>
        <taxon>Nepetoideae</taxon>
        <taxon>Mentheae</taxon>
        <taxon>Salviinae</taxon>
        <taxon>Salvia</taxon>
        <taxon>Salvia subgen. Calosphace</taxon>
        <taxon>core Calosphace</taxon>
    </lineage>
</organism>
<dbReference type="EMBL" id="PNBA02000017">
    <property type="protein sequence ID" value="KAG6395289.1"/>
    <property type="molecule type" value="Genomic_DNA"/>
</dbReference>
<feature type="region of interest" description="Disordered" evidence="1">
    <location>
        <begin position="273"/>
        <end position="292"/>
    </location>
</feature>
<accession>A0A8X8WJQ5</accession>
<reference evidence="2" key="1">
    <citation type="submission" date="2018-01" db="EMBL/GenBank/DDBJ databases">
        <authorList>
            <person name="Mao J.F."/>
        </authorList>
    </citation>
    <scope>NUCLEOTIDE SEQUENCE</scope>
    <source>
        <strain evidence="2">Huo1</strain>
        <tissue evidence="2">Leaf</tissue>
    </source>
</reference>
<protein>
    <submittedName>
        <fullName evidence="2">Uncharacterized protein</fullName>
    </submittedName>
</protein>
<sequence length="315" mass="36638">MESEVPVTETLQLGPTRQRNIGEIGGRPQSTDPITLGFEQLNARFDKMDRRVANLERRADWDKRHRRYTQPTYRRPQHHQSDRYTPSPPYQPDRCRPYHLHQTRYQLPEHYHPFDYGPPPTYRGFPLRQFLQLQNEPSRQPSCWDPPGAGVSMGNLDYEEIASIYYPDYDCDSVGYGEDADVHHDPSSNSQLTVIVVPPPPPQRSSSCLSMTSHCPWKHGRTEIIPNEQGNRTTPLHMRLDAWQLQHVYHEQPSYWPVTAAALQPPFTYTDPYSQSPSYTDPYSQSQYYTDPYTNPPPQHSSCWGPTNHYHQGVY</sequence>
<feature type="compositionally biased region" description="Polar residues" evidence="1">
    <location>
        <begin position="9"/>
        <end position="19"/>
    </location>
</feature>
<proteinExistence type="predicted"/>
<reference evidence="2" key="2">
    <citation type="submission" date="2020-08" db="EMBL/GenBank/DDBJ databases">
        <title>Plant Genome Project.</title>
        <authorList>
            <person name="Zhang R.-G."/>
        </authorList>
    </citation>
    <scope>NUCLEOTIDE SEQUENCE</scope>
    <source>
        <strain evidence="2">Huo1</strain>
        <tissue evidence="2">Leaf</tissue>
    </source>
</reference>
<keyword evidence="3" id="KW-1185">Reference proteome</keyword>
<feature type="region of interest" description="Disordered" evidence="1">
    <location>
        <begin position="63"/>
        <end position="95"/>
    </location>
</feature>
<name>A0A8X8WJQ5_SALSN</name>
<dbReference type="Proteomes" id="UP000298416">
    <property type="component" value="Unassembled WGS sequence"/>
</dbReference>